<protein>
    <recommendedName>
        <fullName evidence="1">Radical SAM core domain-containing protein</fullName>
    </recommendedName>
</protein>
<dbReference type="PROSITE" id="PS51918">
    <property type="entry name" value="RADICAL_SAM"/>
    <property type="match status" value="1"/>
</dbReference>
<dbReference type="SMART" id="SM00729">
    <property type="entry name" value="Elp3"/>
    <property type="match status" value="1"/>
</dbReference>
<dbReference type="PANTHER" id="PTHR42731:SF4">
    <property type="entry name" value="RADICAL SAM DOMAIN PROTEIN"/>
    <property type="match status" value="1"/>
</dbReference>
<evidence type="ECO:0000259" key="1">
    <source>
        <dbReference type="PROSITE" id="PS51918"/>
    </source>
</evidence>
<gene>
    <name evidence="2" type="ORF">NAS2_1171</name>
</gene>
<dbReference type="RefSeq" id="WP_174448778.1">
    <property type="nucleotide sequence ID" value="NZ_AP018732.1"/>
</dbReference>
<name>A0A4V0P1Q7_9ARCH</name>
<dbReference type="InterPro" id="IPR006638">
    <property type="entry name" value="Elp3/MiaA/NifB-like_rSAM"/>
</dbReference>
<feature type="domain" description="Radical SAM core" evidence="1">
    <location>
        <begin position="215"/>
        <end position="448"/>
    </location>
</feature>
<sequence length="535" mass="60061">MTGKFDFIISVDRTLMTTHHDREFVGFMTTGPAVLLPERLWMWLSAPKVRKGPDGLPKFAPYGLRKIEAALLDAGYSAAIVDPDDVPRYAAEAKAFMIGHHDYFAFNPPSSEWWLVTGREPVNRKSLLKFMSTVAEVKRSRNPGLKIIAGGPAAWQWLYVPHYVEQFAVDTIVDGEAEKAVVQLAKAIVGGSELPRYLSVAPRDSPKLDEISKIKGASVNGLIEIMRGCPRGCKFCNVTLRPLRYIPLEDIEEELKVNRAAGIRAGILHSEDVLLYGADGIHPRPEPLLKLHELAKRYYDKSVTWSHASLAAVVAAEREHGLIRKLSELLLRDEQSFLGFQTGIETGSPRLAHVIMPAKASPYPADKWPDVVEEAFSILHDNHMVPAATIILGLPGELPEDLTKTLELMDRLKDYRSMIVPMFFVPMGVLRREDWFRSVSLSREHAELMVATMRHSVRWAKDIVNKFYLKGVAATPMRSLIIYFLNRAAKFSEGLTPEKVLDYIEEAKERMSSERSEEPVLSPLRKRLEAALASS</sequence>
<dbReference type="InterPro" id="IPR058240">
    <property type="entry name" value="rSAM_sf"/>
</dbReference>
<dbReference type="InterPro" id="IPR007197">
    <property type="entry name" value="rSAM"/>
</dbReference>
<dbReference type="InterPro" id="IPR023404">
    <property type="entry name" value="rSAM_horseshoe"/>
</dbReference>
<dbReference type="AlphaFoldDB" id="A0A4V0P1Q7"/>
<dbReference type="GeneID" id="55584981"/>
<evidence type="ECO:0000313" key="2">
    <source>
        <dbReference type="EMBL" id="BBE42560.1"/>
    </source>
</evidence>
<dbReference type="Pfam" id="PF04055">
    <property type="entry name" value="Radical_SAM"/>
    <property type="match status" value="1"/>
</dbReference>
<dbReference type="OrthoDB" id="358785at2157"/>
<dbReference type="SUPFAM" id="SSF102114">
    <property type="entry name" value="Radical SAM enzymes"/>
    <property type="match status" value="1"/>
</dbReference>
<dbReference type="SFLD" id="SFLDG01082">
    <property type="entry name" value="B12-binding_domain_containing"/>
    <property type="match status" value="1"/>
</dbReference>
<proteinExistence type="predicted"/>
<dbReference type="GO" id="GO:0051536">
    <property type="term" value="F:iron-sulfur cluster binding"/>
    <property type="evidence" value="ECO:0007669"/>
    <property type="project" value="InterPro"/>
</dbReference>
<reference evidence="2 3" key="1">
    <citation type="journal article" date="2019" name="ISME J.">
        <title>Isolation and characterization of a thermophilic sulfur- and iron-reducing thaumarchaeote from a terrestrial acidic hot spring.</title>
        <authorList>
            <person name="Kato S."/>
            <person name="Itoh T."/>
            <person name="Yuki M."/>
            <person name="Nagamori M."/>
            <person name="Ohnishi M."/>
            <person name="Uematsu K."/>
            <person name="Suzuki K."/>
            <person name="Takashina T."/>
            <person name="Ohkuma M."/>
        </authorList>
    </citation>
    <scope>NUCLEOTIDE SEQUENCE [LARGE SCALE GENOMIC DNA]</scope>
    <source>
        <strain evidence="2 3">NAS-02</strain>
    </source>
</reference>
<dbReference type="SFLD" id="SFLDS00029">
    <property type="entry name" value="Radical_SAM"/>
    <property type="match status" value="1"/>
</dbReference>
<dbReference type="CDD" id="cd01335">
    <property type="entry name" value="Radical_SAM"/>
    <property type="match status" value="1"/>
</dbReference>
<dbReference type="GO" id="GO:0003824">
    <property type="term" value="F:catalytic activity"/>
    <property type="evidence" value="ECO:0007669"/>
    <property type="project" value="InterPro"/>
</dbReference>
<keyword evidence="3" id="KW-1185">Reference proteome</keyword>
<organism evidence="2 3">
    <name type="scientific">Conexivisphaera calida</name>
    <dbReference type="NCBI Taxonomy" id="1874277"/>
    <lineage>
        <taxon>Archaea</taxon>
        <taxon>Nitrososphaerota</taxon>
        <taxon>Conexivisphaeria</taxon>
        <taxon>Conexivisphaerales</taxon>
        <taxon>Conexivisphaeraceae</taxon>
        <taxon>Conexivisphaera</taxon>
    </lineage>
</organism>
<accession>A0A4V0P1Q7</accession>
<dbReference type="Proteomes" id="UP000509448">
    <property type="component" value="Chromosome"/>
</dbReference>
<dbReference type="Gene3D" id="3.80.30.20">
    <property type="entry name" value="tm_1862 like domain"/>
    <property type="match status" value="1"/>
</dbReference>
<evidence type="ECO:0000313" key="3">
    <source>
        <dbReference type="Proteomes" id="UP000509448"/>
    </source>
</evidence>
<dbReference type="PANTHER" id="PTHR42731">
    <property type="entry name" value="SLL1084 PROTEIN"/>
    <property type="match status" value="1"/>
</dbReference>
<dbReference type="EMBL" id="AP018732">
    <property type="protein sequence ID" value="BBE42560.1"/>
    <property type="molecule type" value="Genomic_DNA"/>
</dbReference>
<dbReference type="KEGG" id="ccai:NAS2_1171"/>